<evidence type="ECO:0000313" key="3">
    <source>
        <dbReference type="Proteomes" id="UP000656042"/>
    </source>
</evidence>
<name>A0A8J3C637_9ACTN</name>
<proteinExistence type="predicted"/>
<keyword evidence="3" id="KW-1185">Reference proteome</keyword>
<sequence>MAMTHPGRLVEPERLPIGGPRTGLEQTPARSQLDRRIAAAQTTEVDYAREPAPLDQHVAGQEITEQPYRRSGPLTSPRDVQIAARHADPKTTMRYDRARKNRFR</sequence>
<evidence type="ECO:0000313" key="2">
    <source>
        <dbReference type="EMBL" id="GGL20022.1"/>
    </source>
</evidence>
<feature type="compositionally biased region" description="Basic and acidic residues" evidence="1">
    <location>
        <begin position="85"/>
        <end position="98"/>
    </location>
</feature>
<dbReference type="Proteomes" id="UP000656042">
    <property type="component" value="Unassembled WGS sequence"/>
</dbReference>
<dbReference type="AlphaFoldDB" id="A0A8J3C637"/>
<reference evidence="2" key="1">
    <citation type="journal article" date="2014" name="Int. J. Syst. Evol. Microbiol.">
        <title>Complete genome sequence of Corynebacterium casei LMG S-19264T (=DSM 44701T), isolated from a smear-ripened cheese.</title>
        <authorList>
            <consortium name="US DOE Joint Genome Institute (JGI-PGF)"/>
            <person name="Walter F."/>
            <person name="Albersmeier A."/>
            <person name="Kalinowski J."/>
            <person name="Ruckert C."/>
        </authorList>
    </citation>
    <scope>NUCLEOTIDE SEQUENCE</scope>
    <source>
        <strain evidence="2">CGMCC 4.7299</strain>
    </source>
</reference>
<evidence type="ECO:0000256" key="1">
    <source>
        <dbReference type="SAM" id="MobiDB-lite"/>
    </source>
</evidence>
<gene>
    <name evidence="2" type="ORF">GCM10012284_63270</name>
</gene>
<comment type="caution">
    <text evidence="2">The sequence shown here is derived from an EMBL/GenBank/DDBJ whole genome shotgun (WGS) entry which is preliminary data.</text>
</comment>
<protein>
    <submittedName>
        <fullName evidence="2">Uncharacterized protein</fullName>
    </submittedName>
</protein>
<accession>A0A8J3C637</accession>
<feature type="region of interest" description="Disordered" evidence="1">
    <location>
        <begin position="1"/>
        <end position="104"/>
    </location>
</feature>
<reference evidence="2" key="2">
    <citation type="submission" date="2020-09" db="EMBL/GenBank/DDBJ databases">
        <authorList>
            <person name="Sun Q."/>
            <person name="Zhou Y."/>
        </authorList>
    </citation>
    <scope>NUCLEOTIDE SEQUENCE</scope>
    <source>
        <strain evidence="2">CGMCC 4.7299</strain>
    </source>
</reference>
<dbReference type="EMBL" id="BMMX01000073">
    <property type="protein sequence ID" value="GGL20022.1"/>
    <property type="molecule type" value="Genomic_DNA"/>
</dbReference>
<organism evidence="2 3">
    <name type="scientific">Mangrovihabitans endophyticus</name>
    <dbReference type="NCBI Taxonomy" id="1751298"/>
    <lineage>
        <taxon>Bacteria</taxon>
        <taxon>Bacillati</taxon>
        <taxon>Actinomycetota</taxon>
        <taxon>Actinomycetes</taxon>
        <taxon>Micromonosporales</taxon>
        <taxon>Micromonosporaceae</taxon>
        <taxon>Mangrovihabitans</taxon>
    </lineage>
</organism>